<gene>
    <name evidence="1" type="ORF">FCN80_00885</name>
</gene>
<evidence type="ECO:0008006" key="3">
    <source>
        <dbReference type="Google" id="ProtNLM"/>
    </source>
</evidence>
<dbReference type="EMBL" id="SZPQ01000001">
    <property type="protein sequence ID" value="TKI08640.1"/>
    <property type="molecule type" value="Genomic_DNA"/>
</dbReference>
<evidence type="ECO:0000313" key="2">
    <source>
        <dbReference type="Proteomes" id="UP000305202"/>
    </source>
</evidence>
<sequence length="71" mass="8335">MINVTAVEYQNNGAKRIYHLSDDSVLIDDAAYPFKLRFQFYDSARATIYSANIRRAMKQAVERYKAKWRLA</sequence>
<keyword evidence="2" id="KW-1185">Reference proteome</keyword>
<dbReference type="RefSeq" id="WP_136987931.1">
    <property type="nucleotide sequence ID" value="NZ_SZPQ01000001.1"/>
</dbReference>
<name>A0ABY2SQZ3_9HYPH</name>
<organism evidence="1 2">
    <name type="scientific">Martelella alba</name>
    <dbReference type="NCBI Taxonomy" id="2590451"/>
    <lineage>
        <taxon>Bacteria</taxon>
        <taxon>Pseudomonadati</taxon>
        <taxon>Pseudomonadota</taxon>
        <taxon>Alphaproteobacteria</taxon>
        <taxon>Hyphomicrobiales</taxon>
        <taxon>Aurantimonadaceae</taxon>
        <taxon>Martelella</taxon>
    </lineage>
</organism>
<dbReference type="Proteomes" id="UP000305202">
    <property type="component" value="Unassembled WGS sequence"/>
</dbReference>
<proteinExistence type="predicted"/>
<reference evidence="1 2" key="1">
    <citation type="submission" date="2019-04" db="EMBL/GenBank/DDBJ databases">
        <authorList>
            <person name="Li M."/>
            <person name="Gao C."/>
        </authorList>
    </citation>
    <scope>NUCLEOTIDE SEQUENCE [LARGE SCALE GENOMIC DNA]</scope>
    <source>
        <strain evidence="1 2">BGMRC 2031</strain>
    </source>
</reference>
<accession>A0ABY2SQZ3</accession>
<evidence type="ECO:0000313" key="1">
    <source>
        <dbReference type="EMBL" id="TKI08640.1"/>
    </source>
</evidence>
<protein>
    <recommendedName>
        <fullName evidence="3">KTSC domain-containing protein</fullName>
    </recommendedName>
</protein>
<comment type="caution">
    <text evidence="1">The sequence shown here is derived from an EMBL/GenBank/DDBJ whole genome shotgun (WGS) entry which is preliminary data.</text>
</comment>